<dbReference type="PANTHER" id="PTHR11439:SF455">
    <property type="entry name" value="RLK (RECEPTOR-LIKE PROTEIN KINASE) 8, PUTATIVE-RELATED"/>
    <property type="match status" value="1"/>
</dbReference>
<dbReference type="PANTHER" id="PTHR11439">
    <property type="entry name" value="GAG-POL-RELATED RETROTRANSPOSON"/>
    <property type="match status" value="1"/>
</dbReference>
<dbReference type="AlphaFoldDB" id="A0A2N9I8S0"/>
<accession>A0A2N9I8S0</accession>
<dbReference type="InterPro" id="IPR013103">
    <property type="entry name" value="RVT_2"/>
</dbReference>
<dbReference type="Pfam" id="PF07727">
    <property type="entry name" value="RVT_2"/>
    <property type="match status" value="1"/>
</dbReference>
<dbReference type="EMBL" id="OIVN01005135">
    <property type="protein sequence ID" value="SPD21062.1"/>
    <property type="molecule type" value="Genomic_DNA"/>
</dbReference>
<dbReference type="InterPro" id="IPR043502">
    <property type="entry name" value="DNA/RNA_pol_sf"/>
</dbReference>
<sequence length="474" mass="53712">MVTRSKNGISKKKIVHTTTTKPTPDYLLTEPPNLTIASKIPEWTAAMRDEFDALQRHNTWSLVPPSTGHNVIGCRWVYKLKRNSDGSISRYKARLVAKGFHQQPGLDFDETFSPVVKPPTVRIVLSLAAQHQWSLWQLDISNAFLHGFLKEDVFMIQPPSFVHSDYPNHVCKLHKSLYGLKQAPRAWFERFTSHLLTIGFTASTADPSLFVFRQVKRFGSSAYFLGLQIEYGPNCFPPLKLFCLTPHHHHSLIGALQYATFTRLDITYAVNQVCQYMHKPTTTHFAAAKRILRYLQGTLSLGIRFRSGSSFLTAFTDFDWAGDPYDRRSTTGITVFLGNNPITWVSKKQHTVSRSSTEAEYRALASGAAELAWLHQVLCDLGVVLPHAPTMWCDNTSAIALASNPFFHSRTKHIEVDYHFVRERVVRGDLSLMFISTDDQLANLFTKPLSTQRFQRLTSKLMFSTSEHSLEGGC</sequence>
<gene>
    <name evidence="2" type="ORF">FSB_LOCUS48944</name>
</gene>
<name>A0A2N9I8S0_FAGSY</name>
<dbReference type="CDD" id="cd09272">
    <property type="entry name" value="RNase_HI_RT_Ty1"/>
    <property type="match status" value="1"/>
</dbReference>
<feature type="domain" description="Reverse transcriptase Ty1/copia-type" evidence="1">
    <location>
        <begin position="58"/>
        <end position="224"/>
    </location>
</feature>
<evidence type="ECO:0000313" key="2">
    <source>
        <dbReference type="EMBL" id="SPD21062.1"/>
    </source>
</evidence>
<evidence type="ECO:0000259" key="1">
    <source>
        <dbReference type="Pfam" id="PF07727"/>
    </source>
</evidence>
<protein>
    <recommendedName>
        <fullName evidence="1">Reverse transcriptase Ty1/copia-type domain-containing protein</fullName>
    </recommendedName>
</protein>
<dbReference type="SUPFAM" id="SSF56672">
    <property type="entry name" value="DNA/RNA polymerases"/>
    <property type="match status" value="1"/>
</dbReference>
<reference evidence="2" key="1">
    <citation type="submission" date="2018-02" db="EMBL/GenBank/DDBJ databases">
        <authorList>
            <person name="Cohen D.B."/>
            <person name="Kent A.D."/>
        </authorList>
    </citation>
    <scope>NUCLEOTIDE SEQUENCE</scope>
</reference>
<proteinExistence type="predicted"/>
<organism evidence="2">
    <name type="scientific">Fagus sylvatica</name>
    <name type="common">Beechnut</name>
    <dbReference type="NCBI Taxonomy" id="28930"/>
    <lineage>
        <taxon>Eukaryota</taxon>
        <taxon>Viridiplantae</taxon>
        <taxon>Streptophyta</taxon>
        <taxon>Embryophyta</taxon>
        <taxon>Tracheophyta</taxon>
        <taxon>Spermatophyta</taxon>
        <taxon>Magnoliopsida</taxon>
        <taxon>eudicotyledons</taxon>
        <taxon>Gunneridae</taxon>
        <taxon>Pentapetalae</taxon>
        <taxon>rosids</taxon>
        <taxon>fabids</taxon>
        <taxon>Fagales</taxon>
        <taxon>Fagaceae</taxon>
        <taxon>Fagus</taxon>
    </lineage>
</organism>